<dbReference type="SUPFAM" id="SSF52540">
    <property type="entry name" value="P-loop containing nucleoside triphosphate hydrolases"/>
    <property type="match status" value="1"/>
</dbReference>
<dbReference type="PaxDb" id="722438-MPNE_0047"/>
<dbReference type="InterPro" id="IPR020633">
    <property type="entry name" value="Thymidine_kinase_CS"/>
</dbReference>
<feature type="binding site" evidence="12">
    <location>
        <begin position="101"/>
        <end position="104"/>
    </location>
    <ligand>
        <name>ATP</name>
        <dbReference type="ChEBI" id="CHEBI:30616"/>
    </ligand>
</feature>
<dbReference type="eggNOG" id="COG1435">
    <property type="taxonomic scope" value="Bacteria"/>
</dbReference>
<keyword evidence="10 12" id="KW-0067">ATP-binding</keyword>
<dbReference type="Proteomes" id="UP000007756">
    <property type="component" value="Chromosome"/>
</dbReference>
<dbReference type="EMBL" id="CP002077">
    <property type="protein sequence ID" value="ADK86806.1"/>
    <property type="molecule type" value="Genomic_DNA"/>
</dbReference>
<feature type="binding site" evidence="14">
    <location>
        <position position="187"/>
    </location>
    <ligand>
        <name>substrate</name>
    </ligand>
</feature>
<evidence type="ECO:0000256" key="1">
    <source>
        <dbReference type="ARBA" id="ARBA00007587"/>
    </source>
</evidence>
<dbReference type="InterPro" id="IPR001267">
    <property type="entry name" value="Thymidine_kinase"/>
</dbReference>
<dbReference type="SUPFAM" id="SSF57716">
    <property type="entry name" value="Glucocorticoid receptor-like (DNA-binding domain)"/>
    <property type="match status" value="1"/>
</dbReference>
<dbReference type="EC" id="2.7.1.21" evidence="2 12"/>
<dbReference type="FunFam" id="3.40.50.300:FF:001270">
    <property type="entry name" value="Thymidine kinase"/>
    <property type="match status" value="1"/>
</dbReference>
<dbReference type="GO" id="GO:0046104">
    <property type="term" value="P:thymidine metabolic process"/>
    <property type="evidence" value="ECO:0007669"/>
    <property type="project" value="TreeGrafter"/>
</dbReference>
<dbReference type="AlphaFoldDB" id="A0A0H3DM44"/>
<feature type="binding site" evidence="12">
    <location>
        <begin position="28"/>
        <end position="35"/>
    </location>
    <ligand>
        <name>ATP</name>
        <dbReference type="ChEBI" id="CHEBI:30616"/>
    </ligand>
</feature>
<gene>
    <name evidence="12 17" type="primary">tdk</name>
    <name evidence="17" type="ordered locus">MPNE_0047</name>
</gene>
<dbReference type="HAMAP" id="MF_00124">
    <property type="entry name" value="Thymidine_kinase"/>
    <property type="match status" value="1"/>
</dbReference>
<comment type="catalytic activity">
    <reaction evidence="11 12 15">
        <text>thymidine + ATP = dTMP + ADP + H(+)</text>
        <dbReference type="Rhea" id="RHEA:19129"/>
        <dbReference type="ChEBI" id="CHEBI:15378"/>
        <dbReference type="ChEBI" id="CHEBI:17748"/>
        <dbReference type="ChEBI" id="CHEBI:30616"/>
        <dbReference type="ChEBI" id="CHEBI:63528"/>
        <dbReference type="ChEBI" id="CHEBI:456216"/>
        <dbReference type="EC" id="2.7.1.21"/>
    </reaction>
</comment>
<dbReference type="Pfam" id="PF00265">
    <property type="entry name" value="TK"/>
    <property type="match status" value="1"/>
</dbReference>
<dbReference type="KEGG" id="mpj:MPNE_0047"/>
<feature type="binding site" evidence="12">
    <location>
        <position position="161"/>
    </location>
    <ligand>
        <name>Zn(2+)</name>
        <dbReference type="ChEBI" id="CHEBI:29105"/>
    </ligand>
</feature>
<sequence length="224" mass="25669">MFNYNWATMSFSQVFHQSPRGWIEVICGPMFSGKTEELLRKIKRWKLAKIPVIIFKPKIDTRQQHLVKSRNGHSDEAIEINSPLEIYDYLTKDRFDVVAIDEAQFFSSEIVEVVKSLNDLGINVIVSGLDTDFRAEPFGSIPQLLAIADKICKLDAVCNVCGQLAQRTQRIVSKSNETVLIGDIEAYEPRCKLHHHVQGKPVTVKTKQFKERFKELNDNSHKHT</sequence>
<evidence type="ECO:0000256" key="3">
    <source>
        <dbReference type="ARBA" id="ARBA00022490"/>
    </source>
</evidence>
<feature type="binding site" evidence="14">
    <location>
        <begin position="179"/>
        <end position="182"/>
    </location>
    <ligand>
        <name>substrate</name>
    </ligand>
</feature>
<feature type="binding site" evidence="12">
    <location>
        <position position="194"/>
    </location>
    <ligand>
        <name>Zn(2+)</name>
        <dbReference type="ChEBI" id="CHEBI:29105"/>
    </ligand>
</feature>
<evidence type="ECO:0000313" key="18">
    <source>
        <dbReference type="Proteomes" id="UP000007756"/>
    </source>
</evidence>
<evidence type="ECO:0000256" key="14">
    <source>
        <dbReference type="PIRSR" id="PIRSR035805-2"/>
    </source>
</evidence>
<evidence type="ECO:0000256" key="12">
    <source>
        <dbReference type="HAMAP-Rule" id="MF_00124"/>
    </source>
</evidence>
<dbReference type="GO" id="GO:0004797">
    <property type="term" value="F:thymidine kinase activity"/>
    <property type="evidence" value="ECO:0007669"/>
    <property type="project" value="UniProtKB-UniRule"/>
</dbReference>
<evidence type="ECO:0000256" key="11">
    <source>
        <dbReference type="ARBA" id="ARBA00048254"/>
    </source>
</evidence>
<keyword evidence="6 12" id="KW-0479">Metal-binding</keyword>
<dbReference type="PROSITE" id="PS00603">
    <property type="entry name" value="TK_CELLULAR_TYPE"/>
    <property type="match status" value="1"/>
</dbReference>
<evidence type="ECO:0000256" key="13">
    <source>
        <dbReference type="PIRSR" id="PIRSR035805-1"/>
    </source>
</evidence>
<evidence type="ECO:0000256" key="16">
    <source>
        <dbReference type="RuleBase" id="RU004165"/>
    </source>
</evidence>
<dbReference type="Gene3D" id="3.40.50.300">
    <property type="entry name" value="P-loop containing nucleotide triphosphate hydrolases"/>
    <property type="match status" value="1"/>
</dbReference>
<dbReference type="HOGENOM" id="CLU_064400_3_0_14"/>
<evidence type="ECO:0000256" key="7">
    <source>
        <dbReference type="ARBA" id="ARBA00022741"/>
    </source>
</evidence>
<evidence type="ECO:0000256" key="10">
    <source>
        <dbReference type="ARBA" id="ARBA00022840"/>
    </source>
</evidence>
<keyword evidence="3 12" id="KW-0963">Cytoplasm</keyword>
<reference evidence="17 18" key="1">
    <citation type="journal article" date="2010" name="Appl. Environ. Microbiol.">
        <title>Targeted chromosomal knockouts in Mycoplasma pneumoniae.</title>
        <authorList>
            <person name="Krishnakumar R."/>
            <person name="Assad-Garcia N."/>
            <person name="Benders G.A."/>
            <person name="Phan Q."/>
            <person name="Montague M.G."/>
            <person name="Glass J.I."/>
        </authorList>
    </citation>
    <scope>NUCLEOTIDE SEQUENCE [LARGE SCALE GENOMIC DNA]</scope>
    <source>
        <strain evidence="18">ATCC 15531 / DSM 22911 / NBRC 14401 / NCTC 10119 / FH</strain>
    </source>
</reference>
<evidence type="ECO:0000256" key="4">
    <source>
        <dbReference type="ARBA" id="ARBA00022634"/>
    </source>
</evidence>
<keyword evidence="8 12" id="KW-0418">Kinase</keyword>
<evidence type="ECO:0000256" key="15">
    <source>
        <dbReference type="RuleBase" id="RU000544"/>
    </source>
</evidence>
<evidence type="ECO:0000256" key="9">
    <source>
        <dbReference type="ARBA" id="ARBA00022833"/>
    </source>
</evidence>
<dbReference type="GO" id="GO:0042802">
    <property type="term" value="F:identical protein binding"/>
    <property type="evidence" value="ECO:0007669"/>
    <property type="project" value="UniProtKB-ARBA"/>
</dbReference>
<dbReference type="Gene3D" id="3.30.60.20">
    <property type="match status" value="1"/>
</dbReference>
<protein>
    <recommendedName>
        <fullName evidence="2 12">Thymidine kinase</fullName>
        <ecNumber evidence="2 12">2.7.1.21</ecNumber>
    </recommendedName>
</protein>
<evidence type="ECO:0000256" key="5">
    <source>
        <dbReference type="ARBA" id="ARBA00022679"/>
    </source>
</evidence>
<keyword evidence="4 12" id="KW-0237">DNA synthesis</keyword>
<dbReference type="PATRIC" id="fig|722438.3.peg.45"/>
<comment type="subunit">
    <text evidence="12">Homotetramer.</text>
</comment>
<comment type="similarity">
    <text evidence="1 12 16">Belongs to the thymidine kinase family.</text>
</comment>
<feature type="active site" description="Proton acceptor" evidence="12 13">
    <location>
        <position position="102"/>
    </location>
</feature>
<evidence type="ECO:0000313" key="17">
    <source>
        <dbReference type="EMBL" id="ADK86806.1"/>
    </source>
</evidence>
<dbReference type="GO" id="GO:0071897">
    <property type="term" value="P:DNA biosynthetic process"/>
    <property type="evidence" value="ECO:0007669"/>
    <property type="project" value="UniProtKB-KW"/>
</dbReference>
<keyword evidence="7 12" id="KW-0547">Nucleotide-binding</keyword>
<dbReference type="GO" id="GO:0005829">
    <property type="term" value="C:cytosol"/>
    <property type="evidence" value="ECO:0007669"/>
    <property type="project" value="TreeGrafter"/>
</dbReference>
<evidence type="ECO:0000256" key="6">
    <source>
        <dbReference type="ARBA" id="ARBA00022723"/>
    </source>
</evidence>
<keyword evidence="9 12" id="KW-0862">Zinc</keyword>
<dbReference type="PANTHER" id="PTHR11441">
    <property type="entry name" value="THYMIDINE KINASE"/>
    <property type="match status" value="1"/>
</dbReference>
<dbReference type="NCBIfam" id="NF003296">
    <property type="entry name" value="PRK04296.1-1"/>
    <property type="match status" value="1"/>
</dbReference>
<dbReference type="InterPro" id="IPR027417">
    <property type="entry name" value="P-loop_NTPase"/>
</dbReference>
<evidence type="ECO:0000256" key="8">
    <source>
        <dbReference type="ARBA" id="ARBA00022777"/>
    </source>
</evidence>
<dbReference type="PIRSF" id="PIRSF035805">
    <property type="entry name" value="TK_cell"/>
    <property type="match status" value="1"/>
</dbReference>
<feature type="binding site" evidence="12">
    <location>
        <position position="191"/>
    </location>
    <ligand>
        <name>Zn(2+)</name>
        <dbReference type="ChEBI" id="CHEBI:29105"/>
    </ligand>
</feature>
<accession>A0A0H3DM44</accession>
<feature type="binding site" evidence="12">
    <location>
        <position position="158"/>
    </location>
    <ligand>
        <name>Zn(2+)</name>
        <dbReference type="ChEBI" id="CHEBI:29105"/>
    </ligand>
</feature>
<keyword evidence="5 12" id="KW-0808">Transferase</keyword>
<organism evidence="17 18">
    <name type="scientific">Mycoplasmoides pneumoniae (strain ATCC 15531 / DSM 23978 / CIP 103766 / NBRC 14401 / NCTC 10119 / FH)</name>
    <name type="common">Mycoplasma pneumoniae</name>
    <dbReference type="NCBI Taxonomy" id="722438"/>
    <lineage>
        <taxon>Bacteria</taxon>
        <taxon>Bacillati</taxon>
        <taxon>Mycoplasmatota</taxon>
        <taxon>Mycoplasmoidales</taxon>
        <taxon>Mycoplasmoidaceae</taxon>
        <taxon>Mycoplasmoides</taxon>
    </lineage>
</organism>
<comment type="subcellular location">
    <subcellularLocation>
        <location evidence="12">Cytoplasm</location>
    </subcellularLocation>
</comment>
<name>A0A0H3DM44_MYCPB</name>
<dbReference type="GO" id="GO:0008270">
    <property type="term" value="F:zinc ion binding"/>
    <property type="evidence" value="ECO:0007669"/>
    <property type="project" value="UniProtKB-UniRule"/>
</dbReference>
<dbReference type="PANTHER" id="PTHR11441:SF0">
    <property type="entry name" value="THYMIDINE KINASE, CYTOSOLIC"/>
    <property type="match status" value="1"/>
</dbReference>
<proteinExistence type="inferred from homology"/>
<dbReference type="GO" id="GO:0005524">
    <property type="term" value="F:ATP binding"/>
    <property type="evidence" value="ECO:0007669"/>
    <property type="project" value="UniProtKB-UniRule"/>
</dbReference>
<dbReference type="STRING" id="722438.F539_00235"/>
<evidence type="ECO:0000256" key="2">
    <source>
        <dbReference type="ARBA" id="ARBA00012118"/>
    </source>
</evidence>